<dbReference type="EMBL" id="JSUQ01000009">
    <property type="protein sequence ID" value="KHQ52984.1"/>
    <property type="molecule type" value="Genomic_DNA"/>
</dbReference>
<name>A0A0B3SRC1_9RHOB</name>
<protein>
    <submittedName>
        <fullName evidence="1">Integration host factor subunit beta</fullName>
    </submittedName>
</protein>
<dbReference type="STRING" id="561184.SAMN05216376_110148"/>
<sequence length="110" mass="12061">MRRMTGRVVAFCMLAILCGPVLAQDQIVIPDEDTRFIQEAPTGGGTGLTMRAVTVKDQNQLRGAFGDKWQPDEVRARAAQVCAEAGMRLVYFQPGNRDSKGRTQFAAVCQ</sequence>
<gene>
    <name evidence="1" type="primary">ihfB_1</name>
    <name evidence="1" type="ORF">OA50_02528</name>
</gene>
<accession>A0A0B3SRC1</accession>
<comment type="caution">
    <text evidence="1">The sequence shown here is derived from an EMBL/GenBank/DDBJ whole genome shotgun (WGS) entry which is preliminary data.</text>
</comment>
<dbReference type="RefSeq" id="WP_133065685.1">
    <property type="nucleotide sequence ID" value="NZ_AP022337.1"/>
</dbReference>
<dbReference type="GeneID" id="66502247"/>
<dbReference type="AlphaFoldDB" id="A0A0B3SRC1"/>
<proteinExistence type="predicted"/>
<keyword evidence="2" id="KW-1185">Reference proteome</keyword>
<dbReference type="OrthoDB" id="7874128at2"/>
<organism evidence="1 2">
    <name type="scientific">Mameliella alba</name>
    <dbReference type="NCBI Taxonomy" id="561184"/>
    <lineage>
        <taxon>Bacteria</taxon>
        <taxon>Pseudomonadati</taxon>
        <taxon>Pseudomonadota</taxon>
        <taxon>Alphaproteobacteria</taxon>
        <taxon>Rhodobacterales</taxon>
        <taxon>Roseobacteraceae</taxon>
        <taxon>Mameliella</taxon>
    </lineage>
</organism>
<evidence type="ECO:0000313" key="2">
    <source>
        <dbReference type="Proteomes" id="UP000030960"/>
    </source>
</evidence>
<evidence type="ECO:0000313" key="1">
    <source>
        <dbReference type="EMBL" id="KHQ52984.1"/>
    </source>
</evidence>
<dbReference type="Proteomes" id="UP000030960">
    <property type="component" value="Unassembled WGS sequence"/>
</dbReference>
<reference evidence="1 2" key="1">
    <citation type="submission" date="2014-10" db="EMBL/GenBank/DDBJ databases">
        <title>Genome sequence of Ponticoccus sp. strain UMTAT08 isolated from clonal culture of toxic dinoflagellate Alexandrium tamiyavanichii.</title>
        <authorList>
            <person name="Gan H.Y."/>
            <person name="Muhd D.-D."/>
            <person name="Mohd Noor M.E."/>
            <person name="Yeong Y.S."/>
            <person name="Usup G."/>
        </authorList>
    </citation>
    <scope>NUCLEOTIDE SEQUENCE [LARGE SCALE GENOMIC DNA]</scope>
    <source>
        <strain evidence="1 2">UMTAT08</strain>
    </source>
</reference>